<proteinExistence type="predicted"/>
<evidence type="ECO:0000313" key="2">
    <source>
        <dbReference type="Proteomes" id="UP000027192"/>
    </source>
</evidence>
<dbReference type="RefSeq" id="WP_036748664.1">
    <property type="nucleotide sequence ID" value="NZ_JAGSGC010000002.1"/>
</dbReference>
<dbReference type="Proteomes" id="UP000027192">
    <property type="component" value="Unassembled WGS sequence"/>
</dbReference>
<dbReference type="OrthoDB" id="6104063at2"/>
<dbReference type="GO" id="GO:0043571">
    <property type="term" value="P:maintenance of CRISPR repeat elements"/>
    <property type="evidence" value="ECO:0007669"/>
    <property type="project" value="InterPro"/>
</dbReference>
<evidence type="ECO:0000313" key="1">
    <source>
        <dbReference type="EMBL" id="KDM93150.1"/>
    </source>
</evidence>
<name>A0A066RRV0_9GAMM</name>
<gene>
    <name evidence="1" type="ORF">EA58_02865</name>
</gene>
<protein>
    <recommendedName>
        <fullName evidence="3">CRISPR-associated protein Csy4</fullName>
    </recommendedName>
</protein>
<dbReference type="STRING" id="1654360.EA58_02865"/>
<evidence type="ECO:0008006" key="3">
    <source>
        <dbReference type="Google" id="ProtNLM"/>
    </source>
</evidence>
<comment type="caution">
    <text evidence="1">The sequence shown here is derived from an EMBL/GenBank/DDBJ whole genome shotgun (WGS) entry which is preliminary data.</text>
</comment>
<sequence>MRERHYFWIRYLPRDVDVGLLAGRCIKVLHGFLSAEDHVFYDEVGVSFPQWNIESVGQSIAFVSHNAKALNYFRQHPYFQMMSTDRLFEVSPILKVPQELPEVRFKRNQNIAKCFSGDKRRRLARAMRRAESRGELFQPELSITDREIEPFHRVLMSSQSSQQHYLLHIQKEEHVSRAEGQFSRYGLATNKEYRGTVPDLNLCVP</sequence>
<dbReference type="AlphaFoldDB" id="A0A066RRV0"/>
<dbReference type="EMBL" id="JMIB01000004">
    <property type="protein sequence ID" value="KDM93150.1"/>
    <property type="molecule type" value="Genomic_DNA"/>
</dbReference>
<reference evidence="1 2" key="1">
    <citation type="submission" date="2014-04" db="EMBL/GenBank/DDBJ databases">
        <title>Draft genome sequence of Photobacterium halotolerans S2753: a solonamide, ngercheumicin and holomycin producer.</title>
        <authorList>
            <person name="Machado H.R."/>
            <person name="Gram L."/>
        </authorList>
    </citation>
    <scope>NUCLEOTIDE SEQUENCE [LARGE SCALE GENOMIC DNA]</scope>
    <source>
        <strain evidence="1 2">S2753</strain>
    </source>
</reference>
<organism evidence="1 2">
    <name type="scientific">Photobacterium galatheae</name>
    <dbReference type="NCBI Taxonomy" id="1654360"/>
    <lineage>
        <taxon>Bacteria</taxon>
        <taxon>Pseudomonadati</taxon>
        <taxon>Pseudomonadota</taxon>
        <taxon>Gammaproteobacteria</taxon>
        <taxon>Vibrionales</taxon>
        <taxon>Vibrionaceae</taxon>
        <taxon>Photobacterium</taxon>
    </lineage>
</organism>
<accession>A0A066RRV0</accession>
<dbReference type="Pfam" id="PF09618">
    <property type="entry name" value="Cas_Csy4"/>
    <property type="match status" value="1"/>
</dbReference>
<dbReference type="GO" id="GO:0004519">
    <property type="term" value="F:endonuclease activity"/>
    <property type="evidence" value="ECO:0007669"/>
    <property type="project" value="InterPro"/>
</dbReference>
<keyword evidence="2" id="KW-1185">Reference proteome</keyword>
<dbReference type="InterPro" id="IPR042564">
    <property type="entry name" value="CRISPR-Cas6/Csy4_sf"/>
</dbReference>
<dbReference type="InterPro" id="IPR013396">
    <property type="entry name" value="CRISPR-assoc_prot_Csy4"/>
</dbReference>
<dbReference type="NCBIfam" id="TIGR02563">
    <property type="entry name" value="cas_Csy4"/>
    <property type="match status" value="1"/>
</dbReference>
<dbReference type="Gene3D" id="3.30.70.2540">
    <property type="entry name" value="CRISPR-associated endoribonuclease Cas6/Csy4"/>
    <property type="match status" value="1"/>
</dbReference>